<dbReference type="CDD" id="cd14251">
    <property type="entry name" value="PL-6"/>
    <property type="match status" value="1"/>
</dbReference>
<dbReference type="InterPro" id="IPR012334">
    <property type="entry name" value="Pectin_lyas_fold"/>
</dbReference>
<evidence type="ECO:0000256" key="2">
    <source>
        <dbReference type="SAM" id="SignalP"/>
    </source>
</evidence>
<organism evidence="3 4">
    <name type="scientific">Niastella populi</name>
    <dbReference type="NCBI Taxonomy" id="550983"/>
    <lineage>
        <taxon>Bacteria</taxon>
        <taxon>Pseudomonadati</taxon>
        <taxon>Bacteroidota</taxon>
        <taxon>Chitinophagia</taxon>
        <taxon>Chitinophagales</taxon>
        <taxon>Chitinophagaceae</taxon>
        <taxon>Niastella</taxon>
    </lineage>
</organism>
<sequence length="474" mass="50744">MKRTGHALRIVTCMMLLAMAGAQPTFAKTIVVKFIGGFQKAVNDAEAGDTVLVTNGMYTTGTDILVTKAGTADKPIIIMAQTAGQVELTGLGGISLANGARYVIVSGFKFTHSSSRARSTAGTSFCRWTRNIFENEGAGEDLTIAGSDHEIDHNTFLNKKSMGRYIAIRGEGKQIAERLWIHHNYFYNFEFQGGANGAEALQFGLSGLSMSKSNSIVEYNLFEECHGENELISVKASNVTLRYNTIRNCKAQFTLRHGNFCEVYGNYFHNTPGLRIFGDDHHVYSNYFEVCSTGINIGNGDGEVADGAALTCHDRPDRVLIAFNTLSNCKSNITMSARDKGMGATKITVAHNIVKGGGPAAVIAGPYTGAVWMGNFIFNTESKGDMPDATFSTVDPKLGRGASQAIHLLKGSPAIDAVPAPKGKKAENPFSMIKVDMDGQPRKSPLDAGADEFSTEPAKAGLLNPADVGADGKL</sequence>
<feature type="chain" id="PRO_5012935430" description="Lyase" evidence="2">
    <location>
        <begin position="28"/>
        <end position="474"/>
    </location>
</feature>
<evidence type="ECO:0000313" key="4">
    <source>
        <dbReference type="Proteomes" id="UP000192276"/>
    </source>
</evidence>
<evidence type="ECO:0008006" key="5">
    <source>
        <dbReference type="Google" id="ProtNLM"/>
    </source>
</evidence>
<dbReference type="OrthoDB" id="6475864at2"/>
<gene>
    <name evidence="3" type="ORF">A4R26_29585</name>
</gene>
<dbReference type="AlphaFoldDB" id="A0A1V9EZ59"/>
<comment type="caution">
    <text evidence="3">The sequence shown here is derived from an EMBL/GenBank/DDBJ whole genome shotgun (WGS) entry which is preliminary data.</text>
</comment>
<dbReference type="RefSeq" id="WP_081169935.1">
    <property type="nucleotide sequence ID" value="NZ_LWBP01000218.1"/>
</dbReference>
<name>A0A1V9EZ59_9BACT</name>
<keyword evidence="4" id="KW-1185">Reference proteome</keyword>
<dbReference type="EMBL" id="LWBP01000218">
    <property type="protein sequence ID" value="OQP51234.1"/>
    <property type="molecule type" value="Genomic_DNA"/>
</dbReference>
<protein>
    <recommendedName>
        <fullName evidence="5">Lyase</fullName>
    </recommendedName>
</protein>
<feature type="region of interest" description="Disordered" evidence="1">
    <location>
        <begin position="435"/>
        <end position="474"/>
    </location>
</feature>
<evidence type="ECO:0000313" key="3">
    <source>
        <dbReference type="EMBL" id="OQP51234.1"/>
    </source>
</evidence>
<dbReference type="STRING" id="550983.A4R26_29585"/>
<reference evidence="4" key="1">
    <citation type="submission" date="2016-04" db="EMBL/GenBank/DDBJ databases">
        <authorList>
            <person name="Chen L."/>
            <person name="Zhuang W."/>
            <person name="Wang G."/>
        </authorList>
    </citation>
    <scope>NUCLEOTIDE SEQUENCE [LARGE SCALE GENOMIC DNA]</scope>
    <source>
        <strain evidence="4">208</strain>
    </source>
</reference>
<proteinExistence type="predicted"/>
<dbReference type="Pfam" id="PF14592">
    <property type="entry name" value="Chondroitinas_B"/>
    <property type="match status" value="1"/>
</dbReference>
<dbReference type="Proteomes" id="UP000192276">
    <property type="component" value="Unassembled WGS sequence"/>
</dbReference>
<feature type="signal peptide" evidence="2">
    <location>
        <begin position="1"/>
        <end position="27"/>
    </location>
</feature>
<feature type="compositionally biased region" description="Basic and acidic residues" evidence="1">
    <location>
        <begin position="435"/>
        <end position="445"/>
    </location>
</feature>
<keyword evidence="2" id="KW-0732">Signal</keyword>
<dbReference type="Gene3D" id="2.160.20.10">
    <property type="entry name" value="Single-stranded right-handed beta-helix, Pectin lyase-like"/>
    <property type="match status" value="1"/>
</dbReference>
<dbReference type="InterPro" id="IPR039513">
    <property type="entry name" value="PL-6"/>
</dbReference>
<dbReference type="InterPro" id="IPR011050">
    <property type="entry name" value="Pectin_lyase_fold/virulence"/>
</dbReference>
<accession>A0A1V9EZ59</accession>
<dbReference type="SUPFAM" id="SSF51126">
    <property type="entry name" value="Pectin lyase-like"/>
    <property type="match status" value="1"/>
</dbReference>
<evidence type="ECO:0000256" key="1">
    <source>
        <dbReference type="SAM" id="MobiDB-lite"/>
    </source>
</evidence>